<dbReference type="Proteomes" id="UP000247811">
    <property type="component" value="Unassembled WGS sequence"/>
</dbReference>
<organism evidence="5 6">
    <name type="scientific">Sphaerotilus hippei</name>
    <dbReference type="NCBI Taxonomy" id="744406"/>
    <lineage>
        <taxon>Bacteria</taxon>
        <taxon>Pseudomonadati</taxon>
        <taxon>Pseudomonadota</taxon>
        <taxon>Betaproteobacteria</taxon>
        <taxon>Burkholderiales</taxon>
        <taxon>Sphaerotilaceae</taxon>
        <taxon>Sphaerotilus</taxon>
    </lineage>
</organism>
<gene>
    <name evidence="5" type="ORF">C7444_11887</name>
</gene>
<comment type="caution">
    <text evidence="5">The sequence shown here is derived from an EMBL/GenBank/DDBJ whole genome shotgun (WGS) entry which is preliminary data.</text>
</comment>
<proteinExistence type="predicted"/>
<keyword evidence="4" id="KW-0732">Signal</keyword>
<name>A0A318GVY4_9BURK</name>
<dbReference type="GO" id="GO:0009279">
    <property type="term" value="C:cell outer membrane"/>
    <property type="evidence" value="ECO:0007669"/>
    <property type="project" value="UniProtKB-SubCell"/>
</dbReference>
<evidence type="ECO:0000313" key="6">
    <source>
        <dbReference type="Proteomes" id="UP000247811"/>
    </source>
</evidence>
<evidence type="ECO:0000256" key="4">
    <source>
        <dbReference type="SAM" id="SignalP"/>
    </source>
</evidence>
<dbReference type="PROSITE" id="PS51257">
    <property type="entry name" value="PROKAR_LIPOPROTEIN"/>
    <property type="match status" value="1"/>
</dbReference>
<accession>A0A318GVY4</accession>
<feature type="signal peptide" evidence="4">
    <location>
        <begin position="1"/>
        <end position="41"/>
    </location>
</feature>
<evidence type="ECO:0000256" key="2">
    <source>
        <dbReference type="ARBA" id="ARBA00023136"/>
    </source>
</evidence>
<feature type="chain" id="PRO_5016304997" description="Beta-barrel porin 2" evidence="4">
    <location>
        <begin position="42"/>
        <end position="416"/>
    </location>
</feature>
<dbReference type="SUPFAM" id="SSF56935">
    <property type="entry name" value="Porins"/>
    <property type="match status" value="1"/>
</dbReference>
<dbReference type="Gene3D" id="2.40.170.20">
    <property type="entry name" value="TonB-dependent receptor, beta-barrel domain"/>
    <property type="match status" value="1"/>
</dbReference>
<protein>
    <recommendedName>
        <fullName evidence="7">Beta-barrel porin 2</fullName>
    </recommendedName>
</protein>
<dbReference type="EMBL" id="QJJS01000018">
    <property type="protein sequence ID" value="PXW93718.1"/>
    <property type="molecule type" value="Genomic_DNA"/>
</dbReference>
<keyword evidence="3" id="KW-0998">Cell outer membrane</keyword>
<keyword evidence="2" id="KW-0472">Membrane</keyword>
<dbReference type="InterPro" id="IPR036942">
    <property type="entry name" value="Beta-barrel_TonB_sf"/>
</dbReference>
<evidence type="ECO:0000256" key="1">
    <source>
        <dbReference type="ARBA" id="ARBA00004442"/>
    </source>
</evidence>
<evidence type="ECO:0008006" key="7">
    <source>
        <dbReference type="Google" id="ProtNLM"/>
    </source>
</evidence>
<reference evidence="5 6" key="1">
    <citation type="submission" date="2018-05" db="EMBL/GenBank/DDBJ databases">
        <title>Genomic Encyclopedia of Type Strains, Phase IV (KMG-IV): sequencing the most valuable type-strain genomes for metagenomic binning, comparative biology and taxonomic classification.</title>
        <authorList>
            <person name="Goeker M."/>
        </authorList>
    </citation>
    <scope>NUCLEOTIDE SEQUENCE [LARGE SCALE GENOMIC DNA]</scope>
    <source>
        <strain evidence="5 6">DSM 566</strain>
    </source>
</reference>
<keyword evidence="6" id="KW-1185">Reference proteome</keyword>
<evidence type="ECO:0000256" key="3">
    <source>
        <dbReference type="ARBA" id="ARBA00023237"/>
    </source>
</evidence>
<evidence type="ECO:0000313" key="5">
    <source>
        <dbReference type="EMBL" id="PXW93718.1"/>
    </source>
</evidence>
<dbReference type="AlphaFoldDB" id="A0A318GVY4"/>
<sequence length="416" mass="45174">MPFDRNAYPAAITMKHVRPVPALPSLIALGALLACSVSAQAETSPYYIGASQSFTSDSNVRRAATGNESSDVISATGLRAGLDQPLGRQRLFANLSVDSNRYNKTSELNHTSYAVGAGLDWETVERLSGKLSLDSRQSLYRDTSQVLVRRSLVRSDTAGFEARLGTVTLWSFDAGLSAGRVRYSDDIYRASNLSQHTFSAGARYQPSPDWNVRLGVRRTDGKYPDATVQDDFSRNDFDVTTRLQLSGASVVDARLSRTSEKHSIATKTDVNGFTGSLGWTWQASGKSSLGVVLSRDSSVGSYDTTAVASASDANTTLTNSLAVRGTWQATAKIRLNATLGYAQRTLDGNLIATGARITDAKDSFRRAGLSLDYALLRNVDLGCALNWEERSVQEQITQTYAYNAKTFGCFGQIYLR</sequence>
<comment type="subcellular location">
    <subcellularLocation>
        <location evidence="1">Cell outer membrane</location>
    </subcellularLocation>
</comment>